<dbReference type="STRING" id="1189612.A33Q_2192"/>
<dbReference type="Proteomes" id="UP000006073">
    <property type="component" value="Unassembled WGS sequence"/>
</dbReference>
<accession>S2DCG5</accession>
<sequence>MASFDFITKEDLEMLRVQLMNDFRKLIEPKKKILKEWIKGNEVRKILSISPGSLQNLRINGLLNPKKIGGTWYYRTEEIEALFEK</sequence>
<reference evidence="2 3" key="1">
    <citation type="journal article" date="2013" name="Genome Announc.">
        <title>Draft Genome Sequence of Indibacter alkaliphilus Strain LW1T, Isolated from Lonar Lake, a Haloalkaline Lake in the Buldana District of Maharashtra, India.</title>
        <authorList>
            <person name="Singh A."/>
            <person name="Kumar Jangir P."/>
            <person name="Sharma R."/>
            <person name="Singh A."/>
            <person name="Kumar Pinnaka A."/>
            <person name="Shivaji S."/>
        </authorList>
    </citation>
    <scope>NUCLEOTIDE SEQUENCE [LARGE SCALE GENOMIC DNA]</scope>
    <source>
        <strain evidence="3">CCUG 57479 / KCTC 22604 / LW1</strain>
    </source>
</reference>
<dbReference type="AlphaFoldDB" id="S2DCG5"/>
<evidence type="ECO:0000313" key="3">
    <source>
        <dbReference type="Proteomes" id="UP000006073"/>
    </source>
</evidence>
<gene>
    <name evidence="2" type="ORF">A33Q_2192</name>
</gene>
<dbReference type="OrthoDB" id="1524679at2"/>
<name>S2DCG5_INDAL</name>
<dbReference type="EMBL" id="ALWO02000032">
    <property type="protein sequence ID" value="EOZ96882.1"/>
    <property type="molecule type" value="Genomic_DNA"/>
</dbReference>
<dbReference type="InterPro" id="IPR041657">
    <property type="entry name" value="HTH_17"/>
</dbReference>
<keyword evidence="3" id="KW-1185">Reference proteome</keyword>
<dbReference type="PANTHER" id="PTHR34585:SF22">
    <property type="entry name" value="HELIX-TURN-HELIX DOMAIN-CONTAINING PROTEIN"/>
    <property type="match status" value="1"/>
</dbReference>
<dbReference type="PANTHER" id="PTHR34585">
    <property type="match status" value="1"/>
</dbReference>
<dbReference type="Pfam" id="PF12728">
    <property type="entry name" value="HTH_17"/>
    <property type="match status" value="1"/>
</dbReference>
<protein>
    <recommendedName>
        <fullName evidence="1">Helix-turn-helix domain-containing protein</fullName>
    </recommendedName>
</protein>
<evidence type="ECO:0000313" key="2">
    <source>
        <dbReference type="EMBL" id="EOZ96882.1"/>
    </source>
</evidence>
<feature type="domain" description="Helix-turn-helix" evidence="1">
    <location>
        <begin position="41"/>
        <end position="85"/>
    </location>
</feature>
<proteinExistence type="predicted"/>
<comment type="caution">
    <text evidence="2">The sequence shown here is derived from an EMBL/GenBank/DDBJ whole genome shotgun (WGS) entry which is preliminary data.</text>
</comment>
<dbReference type="RefSeq" id="WP_009034423.1">
    <property type="nucleotide sequence ID" value="NZ_ALWO02000032.1"/>
</dbReference>
<organism evidence="2 3">
    <name type="scientific">Indibacter alkaliphilus (strain CCUG 57479 / KCTC 22604 / LW1)</name>
    <dbReference type="NCBI Taxonomy" id="1189612"/>
    <lineage>
        <taxon>Bacteria</taxon>
        <taxon>Pseudomonadati</taxon>
        <taxon>Bacteroidota</taxon>
        <taxon>Cytophagia</taxon>
        <taxon>Cytophagales</taxon>
        <taxon>Cyclobacteriaceae</taxon>
    </lineage>
</organism>
<evidence type="ECO:0000259" key="1">
    <source>
        <dbReference type="Pfam" id="PF12728"/>
    </source>
</evidence>